<dbReference type="EMBL" id="CH963847">
    <property type="protein sequence ID" value="EDW73151.1"/>
    <property type="molecule type" value="Genomic_DNA"/>
</dbReference>
<feature type="region of interest" description="Disordered" evidence="3">
    <location>
        <begin position="673"/>
        <end position="827"/>
    </location>
</feature>
<dbReference type="PROSITE" id="PS51450">
    <property type="entry name" value="LRR"/>
    <property type="match status" value="2"/>
</dbReference>
<accession>B4MLU0</accession>
<evidence type="ECO:0000313" key="4">
    <source>
        <dbReference type="EMBL" id="EDW73151.1"/>
    </source>
</evidence>
<dbReference type="KEGG" id="dwi:6639085"/>
<evidence type="ECO:0000256" key="1">
    <source>
        <dbReference type="ARBA" id="ARBA00022614"/>
    </source>
</evidence>
<dbReference type="SUPFAM" id="SSF52058">
    <property type="entry name" value="L domain-like"/>
    <property type="match status" value="2"/>
</dbReference>
<dbReference type="InterPro" id="IPR001611">
    <property type="entry name" value="Leu-rich_rpt"/>
</dbReference>
<proteinExistence type="predicted"/>
<dbReference type="Pfam" id="PF13855">
    <property type="entry name" value="LRR_8"/>
    <property type="match status" value="4"/>
</dbReference>
<dbReference type="PhylomeDB" id="B4MLU0"/>
<sequence>MTSLVYTVFHIATLHCSVRPEISPCTCETGKSMNHVELSCEKLESFNAVVDSLANKLNPDLNIELKITHSQLDDLEMRSFTDMNFNLYKLRMQWNELRSLPELPFRGLSNVTYLSVGDNELDEIPKHVLNHMPRLLTLDIGRCNIQAVQQEDFKGIQMVTNLILPSNNINRLDRGSFPLSLQILHLGRNQIESLNGSLHELDKLQSLFINANNISNLDGELPDGSILKLLMAHNNRLERLPANMAKMMNLETIHLHFNRLRSFDGVLKHAKYLNELYANNNELEYLAQDEFQMCELMETLHLDCNHIRSLNSSLHSMGKLKIANFSFNEIEEFSMEELHGLRSLKLLDLSNNRIQRLIPSRNSIKDLPLRDLHLDNNQIITLDSALAGLGNLRLLNLPHNKLKYILPSDFEGMHILELLDMTGNQLTELKPLENTILPSLRILKVAFNNITKLERDFHGLPVLCQVNLTNNQIMSISSELVSNTRCKNHNVAGKLEMYLDDNPIMCEVGLNEICRLMAAQDARIRGRSQCFENDQEVCTVLPMLYKIDLPLLVTQLNEKQMIVPSPILLPPIIATLGQPIINPVILAPPVTLEVTTTPAPIPSTTPAPPTPAASVAPSVLLAVELEKDLNETTITMPAITNPNTTTATTTSTTTTTTTAATTTTTTLLSQLGATEVVTTTAPTTTTTSTRTPKPNETLPVILDIEEPTNLTPNVADPNGNETAGLSPKEQQEQEDAVVSPVDVDEQRHEQAHERDHDHDHDSVAKTEYETVEYIPNLVQPAMAAPTPPPPSKMNLLEEDSDSVSNSVHEEYPHAAQSLQIPEEPPEE</sequence>
<dbReference type="GO" id="GO:0005615">
    <property type="term" value="C:extracellular space"/>
    <property type="evidence" value="ECO:0007669"/>
    <property type="project" value="EnsemblMetazoa"/>
</dbReference>
<dbReference type="eggNOG" id="KOG0619">
    <property type="taxonomic scope" value="Eukaryota"/>
</dbReference>
<dbReference type="OMA" id="PTQQITT"/>
<dbReference type="PANTHER" id="PTHR24366">
    <property type="entry name" value="IG(IMMUNOGLOBULIN) AND LRR(LEUCINE RICH REPEAT) DOMAINS"/>
    <property type="match status" value="1"/>
</dbReference>
<organism evidence="4 5">
    <name type="scientific">Drosophila willistoni</name>
    <name type="common">Fruit fly</name>
    <dbReference type="NCBI Taxonomy" id="7260"/>
    <lineage>
        <taxon>Eukaryota</taxon>
        <taxon>Metazoa</taxon>
        <taxon>Ecdysozoa</taxon>
        <taxon>Arthropoda</taxon>
        <taxon>Hexapoda</taxon>
        <taxon>Insecta</taxon>
        <taxon>Pterygota</taxon>
        <taxon>Neoptera</taxon>
        <taxon>Endopterygota</taxon>
        <taxon>Diptera</taxon>
        <taxon>Brachycera</taxon>
        <taxon>Muscomorpha</taxon>
        <taxon>Ephydroidea</taxon>
        <taxon>Drosophilidae</taxon>
        <taxon>Drosophila</taxon>
        <taxon>Sophophora</taxon>
    </lineage>
</organism>
<evidence type="ECO:0000256" key="3">
    <source>
        <dbReference type="SAM" id="MobiDB-lite"/>
    </source>
</evidence>
<name>B4MLU0_DROWI</name>
<dbReference type="Gene3D" id="3.80.10.10">
    <property type="entry name" value="Ribonuclease Inhibitor"/>
    <property type="match status" value="3"/>
</dbReference>
<protein>
    <recommendedName>
        <fullName evidence="6">LRRCT domain-containing protein</fullName>
    </recommendedName>
</protein>
<dbReference type="OrthoDB" id="442066at2759"/>
<evidence type="ECO:0000313" key="5">
    <source>
        <dbReference type="Proteomes" id="UP000007798"/>
    </source>
</evidence>
<feature type="compositionally biased region" description="Low complexity" evidence="3">
    <location>
        <begin position="678"/>
        <end position="697"/>
    </location>
</feature>
<keyword evidence="2" id="KW-0677">Repeat</keyword>
<reference evidence="4 5" key="1">
    <citation type="journal article" date="2007" name="Nature">
        <title>Evolution of genes and genomes on the Drosophila phylogeny.</title>
        <authorList>
            <consortium name="Drosophila 12 Genomes Consortium"/>
            <person name="Clark A.G."/>
            <person name="Eisen M.B."/>
            <person name="Smith D.R."/>
            <person name="Bergman C.M."/>
            <person name="Oliver B."/>
            <person name="Markow T.A."/>
            <person name="Kaufman T.C."/>
            <person name="Kellis M."/>
            <person name="Gelbart W."/>
            <person name="Iyer V.N."/>
            <person name="Pollard D.A."/>
            <person name="Sackton T.B."/>
            <person name="Larracuente A.M."/>
            <person name="Singh N.D."/>
            <person name="Abad J.P."/>
            <person name="Abt D.N."/>
            <person name="Adryan B."/>
            <person name="Aguade M."/>
            <person name="Akashi H."/>
            <person name="Anderson W.W."/>
            <person name="Aquadro C.F."/>
            <person name="Ardell D.H."/>
            <person name="Arguello R."/>
            <person name="Artieri C.G."/>
            <person name="Barbash D.A."/>
            <person name="Barker D."/>
            <person name="Barsanti P."/>
            <person name="Batterham P."/>
            <person name="Batzoglou S."/>
            <person name="Begun D."/>
            <person name="Bhutkar A."/>
            <person name="Blanco E."/>
            <person name="Bosak S.A."/>
            <person name="Bradley R.K."/>
            <person name="Brand A.D."/>
            <person name="Brent M.R."/>
            <person name="Brooks A.N."/>
            <person name="Brown R.H."/>
            <person name="Butlin R.K."/>
            <person name="Caggese C."/>
            <person name="Calvi B.R."/>
            <person name="Bernardo de Carvalho A."/>
            <person name="Caspi A."/>
            <person name="Castrezana S."/>
            <person name="Celniker S.E."/>
            <person name="Chang J.L."/>
            <person name="Chapple C."/>
            <person name="Chatterji S."/>
            <person name="Chinwalla A."/>
            <person name="Civetta A."/>
            <person name="Clifton S.W."/>
            <person name="Comeron J.M."/>
            <person name="Costello J.C."/>
            <person name="Coyne J.A."/>
            <person name="Daub J."/>
            <person name="David R.G."/>
            <person name="Delcher A.L."/>
            <person name="Delehaunty K."/>
            <person name="Do C.B."/>
            <person name="Ebling H."/>
            <person name="Edwards K."/>
            <person name="Eickbush T."/>
            <person name="Evans J.D."/>
            <person name="Filipski A."/>
            <person name="Findeiss S."/>
            <person name="Freyhult E."/>
            <person name="Fulton L."/>
            <person name="Fulton R."/>
            <person name="Garcia A.C."/>
            <person name="Gardiner A."/>
            <person name="Garfield D.A."/>
            <person name="Garvin B.E."/>
            <person name="Gibson G."/>
            <person name="Gilbert D."/>
            <person name="Gnerre S."/>
            <person name="Godfrey J."/>
            <person name="Good R."/>
            <person name="Gotea V."/>
            <person name="Gravely B."/>
            <person name="Greenberg A.J."/>
            <person name="Griffiths-Jones S."/>
            <person name="Gross S."/>
            <person name="Guigo R."/>
            <person name="Gustafson E.A."/>
            <person name="Haerty W."/>
            <person name="Hahn M.W."/>
            <person name="Halligan D.L."/>
            <person name="Halpern A.L."/>
            <person name="Halter G.M."/>
            <person name="Han M.V."/>
            <person name="Heger A."/>
            <person name="Hillier L."/>
            <person name="Hinrichs A.S."/>
            <person name="Holmes I."/>
            <person name="Hoskins R.A."/>
            <person name="Hubisz M.J."/>
            <person name="Hultmark D."/>
            <person name="Huntley M.A."/>
            <person name="Jaffe D.B."/>
            <person name="Jagadeeshan S."/>
            <person name="Jeck W.R."/>
            <person name="Johnson J."/>
            <person name="Jones C.D."/>
            <person name="Jordan W.C."/>
            <person name="Karpen G.H."/>
            <person name="Kataoka E."/>
            <person name="Keightley P.D."/>
            <person name="Kheradpour P."/>
            <person name="Kirkness E.F."/>
            <person name="Koerich L.B."/>
            <person name="Kristiansen K."/>
            <person name="Kudrna D."/>
            <person name="Kulathinal R.J."/>
            <person name="Kumar S."/>
            <person name="Kwok R."/>
            <person name="Lander E."/>
            <person name="Langley C.H."/>
            <person name="Lapoint R."/>
            <person name="Lazzaro B.P."/>
            <person name="Lee S.J."/>
            <person name="Levesque L."/>
            <person name="Li R."/>
            <person name="Lin C.F."/>
            <person name="Lin M.F."/>
            <person name="Lindblad-Toh K."/>
            <person name="Llopart A."/>
            <person name="Long M."/>
            <person name="Low L."/>
            <person name="Lozovsky E."/>
            <person name="Lu J."/>
            <person name="Luo M."/>
            <person name="Machado C.A."/>
            <person name="Makalowski W."/>
            <person name="Marzo M."/>
            <person name="Matsuda M."/>
            <person name="Matzkin L."/>
            <person name="McAllister B."/>
            <person name="McBride C.S."/>
            <person name="McKernan B."/>
            <person name="McKernan K."/>
            <person name="Mendez-Lago M."/>
            <person name="Minx P."/>
            <person name="Mollenhauer M.U."/>
            <person name="Montooth K."/>
            <person name="Mount S.M."/>
            <person name="Mu X."/>
            <person name="Myers E."/>
            <person name="Negre B."/>
            <person name="Newfeld S."/>
            <person name="Nielsen R."/>
            <person name="Noor M.A."/>
            <person name="O'Grady P."/>
            <person name="Pachter L."/>
            <person name="Papaceit M."/>
            <person name="Parisi M.J."/>
            <person name="Parisi M."/>
            <person name="Parts L."/>
            <person name="Pedersen J.S."/>
            <person name="Pesole G."/>
            <person name="Phillippy A.M."/>
            <person name="Ponting C.P."/>
            <person name="Pop M."/>
            <person name="Porcelli D."/>
            <person name="Powell J.R."/>
            <person name="Prohaska S."/>
            <person name="Pruitt K."/>
            <person name="Puig M."/>
            <person name="Quesneville H."/>
            <person name="Ram K.R."/>
            <person name="Rand D."/>
            <person name="Rasmussen M.D."/>
            <person name="Reed L.K."/>
            <person name="Reenan R."/>
            <person name="Reily A."/>
            <person name="Remington K.A."/>
            <person name="Rieger T.T."/>
            <person name="Ritchie M.G."/>
            <person name="Robin C."/>
            <person name="Rogers Y.H."/>
            <person name="Rohde C."/>
            <person name="Rozas J."/>
            <person name="Rubenfield M.J."/>
            <person name="Ruiz A."/>
            <person name="Russo S."/>
            <person name="Salzberg S.L."/>
            <person name="Sanchez-Gracia A."/>
            <person name="Saranga D.J."/>
            <person name="Sato H."/>
            <person name="Schaeffer S.W."/>
            <person name="Schatz M.C."/>
            <person name="Schlenke T."/>
            <person name="Schwartz R."/>
            <person name="Segarra C."/>
            <person name="Singh R.S."/>
            <person name="Sirot L."/>
            <person name="Sirota M."/>
            <person name="Sisneros N.B."/>
            <person name="Smith C.D."/>
            <person name="Smith T.F."/>
            <person name="Spieth J."/>
            <person name="Stage D.E."/>
            <person name="Stark A."/>
            <person name="Stephan W."/>
            <person name="Strausberg R.L."/>
            <person name="Strempel S."/>
            <person name="Sturgill D."/>
            <person name="Sutton G."/>
            <person name="Sutton G.G."/>
            <person name="Tao W."/>
            <person name="Teichmann S."/>
            <person name="Tobari Y.N."/>
            <person name="Tomimura Y."/>
            <person name="Tsolas J.M."/>
            <person name="Valente V.L."/>
            <person name="Venter E."/>
            <person name="Venter J.C."/>
            <person name="Vicario S."/>
            <person name="Vieira F.G."/>
            <person name="Vilella A.J."/>
            <person name="Villasante A."/>
            <person name="Walenz B."/>
            <person name="Wang J."/>
            <person name="Wasserman M."/>
            <person name="Watts T."/>
            <person name="Wilson D."/>
            <person name="Wilson R.K."/>
            <person name="Wing R.A."/>
            <person name="Wolfner M.F."/>
            <person name="Wong A."/>
            <person name="Wong G.K."/>
            <person name="Wu C.I."/>
            <person name="Wu G."/>
            <person name="Yamamoto D."/>
            <person name="Yang H.P."/>
            <person name="Yang S.P."/>
            <person name="Yorke J.A."/>
            <person name="Yoshida K."/>
            <person name="Zdobnov E."/>
            <person name="Zhang P."/>
            <person name="Zhang Y."/>
            <person name="Zimin A.V."/>
            <person name="Baldwin J."/>
            <person name="Abdouelleil A."/>
            <person name="Abdulkadir J."/>
            <person name="Abebe A."/>
            <person name="Abera B."/>
            <person name="Abreu J."/>
            <person name="Acer S.C."/>
            <person name="Aftuck L."/>
            <person name="Alexander A."/>
            <person name="An P."/>
            <person name="Anderson E."/>
            <person name="Anderson S."/>
            <person name="Arachi H."/>
            <person name="Azer M."/>
            <person name="Bachantsang P."/>
            <person name="Barry A."/>
            <person name="Bayul T."/>
            <person name="Berlin A."/>
            <person name="Bessette D."/>
            <person name="Bloom T."/>
            <person name="Blye J."/>
            <person name="Boguslavskiy L."/>
            <person name="Bonnet C."/>
            <person name="Boukhgalter B."/>
            <person name="Bourzgui I."/>
            <person name="Brown A."/>
            <person name="Cahill P."/>
            <person name="Channer S."/>
            <person name="Cheshatsang Y."/>
            <person name="Chuda L."/>
            <person name="Citroen M."/>
            <person name="Collymore A."/>
            <person name="Cooke P."/>
            <person name="Costello M."/>
            <person name="D'Aco K."/>
            <person name="Daza R."/>
            <person name="De Haan G."/>
            <person name="DeGray S."/>
            <person name="DeMaso C."/>
            <person name="Dhargay N."/>
            <person name="Dooley K."/>
            <person name="Dooley E."/>
            <person name="Doricent M."/>
            <person name="Dorje P."/>
            <person name="Dorjee K."/>
            <person name="Dupes A."/>
            <person name="Elong R."/>
            <person name="Falk J."/>
            <person name="Farina A."/>
            <person name="Faro S."/>
            <person name="Ferguson D."/>
            <person name="Fisher S."/>
            <person name="Foley C.D."/>
            <person name="Franke A."/>
            <person name="Friedrich D."/>
            <person name="Gadbois L."/>
            <person name="Gearin G."/>
            <person name="Gearin C.R."/>
            <person name="Giannoukos G."/>
            <person name="Goode T."/>
            <person name="Graham J."/>
            <person name="Grandbois E."/>
            <person name="Grewal S."/>
            <person name="Gyaltsen K."/>
            <person name="Hafez N."/>
            <person name="Hagos B."/>
            <person name="Hall J."/>
            <person name="Henson C."/>
            <person name="Hollinger A."/>
            <person name="Honan T."/>
            <person name="Huard M.D."/>
            <person name="Hughes L."/>
            <person name="Hurhula B."/>
            <person name="Husby M.E."/>
            <person name="Kamat A."/>
            <person name="Kanga B."/>
            <person name="Kashin S."/>
            <person name="Khazanovich D."/>
            <person name="Kisner P."/>
            <person name="Lance K."/>
            <person name="Lara M."/>
            <person name="Lee W."/>
            <person name="Lennon N."/>
            <person name="Letendre F."/>
            <person name="LeVine R."/>
            <person name="Lipovsky A."/>
            <person name="Liu X."/>
            <person name="Liu J."/>
            <person name="Liu S."/>
            <person name="Lokyitsang T."/>
            <person name="Lokyitsang Y."/>
            <person name="Lubonja R."/>
            <person name="Lui A."/>
            <person name="MacDonald P."/>
            <person name="Magnisalis V."/>
            <person name="Maru K."/>
            <person name="Matthews C."/>
            <person name="McCusker W."/>
            <person name="McDonough S."/>
            <person name="Mehta T."/>
            <person name="Meldrim J."/>
            <person name="Meneus L."/>
            <person name="Mihai O."/>
            <person name="Mihalev A."/>
            <person name="Mihova T."/>
            <person name="Mittelman R."/>
            <person name="Mlenga V."/>
            <person name="Montmayeur A."/>
            <person name="Mulrain L."/>
            <person name="Navidi A."/>
            <person name="Naylor J."/>
            <person name="Negash T."/>
            <person name="Nguyen T."/>
            <person name="Nguyen N."/>
            <person name="Nicol R."/>
            <person name="Norbu C."/>
            <person name="Norbu N."/>
            <person name="Novod N."/>
            <person name="O'Neill B."/>
            <person name="Osman S."/>
            <person name="Markiewicz E."/>
            <person name="Oyono O.L."/>
            <person name="Patti C."/>
            <person name="Phunkhang P."/>
            <person name="Pierre F."/>
            <person name="Priest M."/>
            <person name="Raghuraman S."/>
            <person name="Rege F."/>
            <person name="Reyes R."/>
            <person name="Rise C."/>
            <person name="Rogov P."/>
            <person name="Ross K."/>
            <person name="Ryan E."/>
            <person name="Settipalli S."/>
            <person name="Shea T."/>
            <person name="Sherpa N."/>
            <person name="Shi L."/>
            <person name="Shih D."/>
            <person name="Sparrow T."/>
            <person name="Spaulding J."/>
            <person name="Stalker J."/>
            <person name="Stange-Thomann N."/>
            <person name="Stavropoulos S."/>
            <person name="Stone C."/>
            <person name="Strader C."/>
            <person name="Tesfaye S."/>
            <person name="Thomson T."/>
            <person name="Thoulutsang Y."/>
            <person name="Thoulutsang D."/>
            <person name="Topham K."/>
            <person name="Topping I."/>
            <person name="Tsamla T."/>
            <person name="Vassiliev H."/>
            <person name="Vo A."/>
            <person name="Wangchuk T."/>
            <person name="Wangdi T."/>
            <person name="Weiand M."/>
            <person name="Wilkinson J."/>
            <person name="Wilson A."/>
            <person name="Yadav S."/>
            <person name="Young G."/>
            <person name="Yu Q."/>
            <person name="Zembek L."/>
            <person name="Zhong D."/>
            <person name="Zimmer A."/>
            <person name="Zwirko Z."/>
            <person name="Jaffe D.B."/>
            <person name="Alvarez P."/>
            <person name="Brockman W."/>
            <person name="Butler J."/>
            <person name="Chin C."/>
            <person name="Gnerre S."/>
            <person name="Grabherr M."/>
            <person name="Kleber M."/>
            <person name="Mauceli E."/>
            <person name="MacCallum I."/>
        </authorList>
    </citation>
    <scope>NUCLEOTIDE SEQUENCE [LARGE SCALE GENOMIC DNA]</scope>
    <source>
        <strain evidence="5">Tucson 14030-0811.24</strain>
    </source>
</reference>
<dbReference type="InterPro" id="IPR003591">
    <property type="entry name" value="Leu-rich_rpt_typical-subtyp"/>
</dbReference>
<dbReference type="InterPro" id="IPR032675">
    <property type="entry name" value="LRR_dom_sf"/>
</dbReference>
<dbReference type="PANTHER" id="PTHR24366:SF96">
    <property type="entry name" value="LEUCINE RICH REPEAT CONTAINING 53"/>
    <property type="match status" value="1"/>
</dbReference>
<dbReference type="STRING" id="7260.B4MLU0"/>
<dbReference type="SMART" id="SM00369">
    <property type="entry name" value="LRR_TYP"/>
    <property type="match status" value="13"/>
</dbReference>
<dbReference type="Proteomes" id="UP000007798">
    <property type="component" value="Unassembled WGS sequence"/>
</dbReference>
<gene>
    <name evidence="4" type="primary">Dwil\GK17391</name>
    <name evidence="4" type="ORF">Dwil_GK17391</name>
</gene>
<dbReference type="SMART" id="SM00364">
    <property type="entry name" value="LRR_BAC"/>
    <property type="match status" value="5"/>
</dbReference>
<dbReference type="GO" id="GO:0007474">
    <property type="term" value="P:imaginal disc-derived wing vein specification"/>
    <property type="evidence" value="ECO:0007669"/>
    <property type="project" value="EnsemblMetazoa"/>
</dbReference>
<feature type="region of interest" description="Disordered" evidence="3">
    <location>
        <begin position="637"/>
        <end position="659"/>
    </location>
</feature>
<dbReference type="InParanoid" id="B4MLU0"/>
<dbReference type="AlphaFoldDB" id="B4MLU0"/>
<keyword evidence="1" id="KW-0433">Leucine-rich repeat</keyword>
<dbReference type="SMR" id="B4MLU0"/>
<dbReference type="SMART" id="SM00365">
    <property type="entry name" value="LRR_SD22"/>
    <property type="match status" value="6"/>
</dbReference>
<dbReference type="HOGENOM" id="CLU_349263_0_0_1"/>
<evidence type="ECO:0008006" key="6">
    <source>
        <dbReference type="Google" id="ProtNLM"/>
    </source>
</evidence>
<keyword evidence="5" id="KW-1185">Reference proteome</keyword>
<dbReference type="GO" id="GO:0030514">
    <property type="term" value="P:negative regulation of BMP signaling pathway"/>
    <property type="evidence" value="ECO:0007669"/>
    <property type="project" value="EnsemblMetazoa"/>
</dbReference>
<feature type="compositionally biased region" description="Basic and acidic residues" evidence="3">
    <location>
        <begin position="744"/>
        <end position="768"/>
    </location>
</feature>
<evidence type="ECO:0000256" key="2">
    <source>
        <dbReference type="ARBA" id="ARBA00022737"/>
    </source>
</evidence>
<dbReference type="FunCoup" id="B4MLU0">
    <property type="interactions" value="34"/>
</dbReference>